<dbReference type="GO" id="GO:0003700">
    <property type="term" value="F:DNA-binding transcription factor activity"/>
    <property type="evidence" value="ECO:0007669"/>
    <property type="project" value="InterPro"/>
</dbReference>
<evidence type="ECO:0000256" key="1">
    <source>
        <dbReference type="ARBA" id="ARBA00009437"/>
    </source>
</evidence>
<feature type="domain" description="HTH lysR-type" evidence="5">
    <location>
        <begin position="104"/>
        <end position="156"/>
    </location>
</feature>
<organism evidence="6 7">
    <name type="scientific">Neorhizobium alkalisoli</name>
    <dbReference type="NCBI Taxonomy" id="528178"/>
    <lineage>
        <taxon>Bacteria</taxon>
        <taxon>Pseudomonadati</taxon>
        <taxon>Pseudomonadota</taxon>
        <taxon>Alphaproteobacteria</taxon>
        <taxon>Hyphomicrobiales</taxon>
        <taxon>Rhizobiaceae</taxon>
        <taxon>Rhizobium/Agrobacterium group</taxon>
        <taxon>Neorhizobium</taxon>
    </lineage>
</organism>
<evidence type="ECO:0000256" key="3">
    <source>
        <dbReference type="ARBA" id="ARBA00023125"/>
    </source>
</evidence>
<dbReference type="Pfam" id="PF03466">
    <property type="entry name" value="LysR_substrate"/>
    <property type="match status" value="1"/>
</dbReference>
<dbReference type="InterPro" id="IPR036390">
    <property type="entry name" value="WH_DNA-bd_sf"/>
</dbReference>
<dbReference type="PROSITE" id="PS50931">
    <property type="entry name" value="HTH_LYSR"/>
    <property type="match status" value="2"/>
</dbReference>
<comment type="similarity">
    <text evidence="1">Belongs to the LysR transcriptional regulatory family.</text>
</comment>
<evidence type="ECO:0000259" key="5">
    <source>
        <dbReference type="PROSITE" id="PS50931"/>
    </source>
</evidence>
<dbReference type="Proteomes" id="UP000320653">
    <property type="component" value="Unassembled WGS sequence"/>
</dbReference>
<dbReference type="Gene3D" id="3.40.190.10">
    <property type="entry name" value="Periplasmic binding protein-like II"/>
    <property type="match status" value="2"/>
</dbReference>
<accession>A0A561QPG9</accession>
<dbReference type="OrthoDB" id="7781876at2"/>
<comment type="caution">
    <text evidence="6">The sequence shown here is derived from an EMBL/GenBank/DDBJ whole genome shotgun (WGS) entry which is preliminary data.</text>
</comment>
<dbReference type="Gene3D" id="1.10.10.10">
    <property type="entry name" value="Winged helix-like DNA-binding domain superfamily/Winged helix DNA-binding domain"/>
    <property type="match status" value="1"/>
</dbReference>
<dbReference type="EMBL" id="VIWP01000005">
    <property type="protein sequence ID" value="TWF52260.1"/>
    <property type="molecule type" value="Genomic_DNA"/>
</dbReference>
<dbReference type="InterPro" id="IPR036388">
    <property type="entry name" value="WH-like_DNA-bd_sf"/>
</dbReference>
<dbReference type="Pfam" id="PF00126">
    <property type="entry name" value="HTH_1"/>
    <property type="match status" value="1"/>
</dbReference>
<dbReference type="RefSeq" id="WP_145639914.1">
    <property type="nucleotide sequence ID" value="NZ_VIWP01000005.1"/>
</dbReference>
<dbReference type="CDD" id="cd05466">
    <property type="entry name" value="PBP2_LTTR_substrate"/>
    <property type="match status" value="1"/>
</dbReference>
<sequence>MDLASLLSAHYVLSLGSIREAARVLSRPVSSVAAGLSRLQVHIATPLTTAVANRIQPTLEGLRVGHDLKDAADLILDLARLSTVPGETPIEQHAARLSVPMLALQRFLVVGRSGSIRRAALEIGIGQPQLTRQLKSLEQSFGLPLLDRTAAGAFPNETGRRVILLGEELEAIWLRISDHAGDRFRRANTMTHVGSVTPLGRESLVAKILARLAVEWPKRMPRRPLYISSTNAEELLAGLNARLYDLAIVDTVELPPGIGHRVISRAGLALVGAADVIAAEEGDLRRLLMNRPIALPSLKSGLRQKFVDLTADILAASERARLSFVEIDSIPVIANLVADHGYIALLPQWAIPQLDAGMTAVALAPAYDMRLSLAWREGGTSENIARAAGQILDAAGLTGDGLLEKQAG</sequence>
<evidence type="ECO:0000256" key="4">
    <source>
        <dbReference type="ARBA" id="ARBA00023163"/>
    </source>
</evidence>
<name>A0A561QPG9_9HYPH</name>
<proteinExistence type="inferred from homology"/>
<dbReference type="AlphaFoldDB" id="A0A561QPG9"/>
<evidence type="ECO:0000313" key="7">
    <source>
        <dbReference type="Proteomes" id="UP000320653"/>
    </source>
</evidence>
<keyword evidence="3 6" id="KW-0238">DNA-binding</keyword>
<dbReference type="PANTHER" id="PTHR30346:SF28">
    <property type="entry name" value="HTH-TYPE TRANSCRIPTIONAL REGULATOR CYNR"/>
    <property type="match status" value="1"/>
</dbReference>
<dbReference type="SUPFAM" id="SSF46785">
    <property type="entry name" value="Winged helix' DNA-binding domain"/>
    <property type="match status" value="1"/>
</dbReference>
<feature type="domain" description="HTH lysR-type" evidence="5">
    <location>
        <begin position="1"/>
        <end position="58"/>
    </location>
</feature>
<keyword evidence="7" id="KW-1185">Reference proteome</keyword>
<reference evidence="6 7" key="1">
    <citation type="submission" date="2019-06" db="EMBL/GenBank/DDBJ databases">
        <title>Sorghum-associated microbial communities from plants grown in Nebraska, USA.</title>
        <authorList>
            <person name="Schachtman D."/>
        </authorList>
    </citation>
    <scope>NUCLEOTIDE SEQUENCE [LARGE SCALE GENOMIC DNA]</scope>
    <source>
        <strain evidence="6 7">1225</strain>
    </source>
</reference>
<dbReference type="SUPFAM" id="SSF53850">
    <property type="entry name" value="Periplasmic binding protein-like II"/>
    <property type="match status" value="1"/>
</dbReference>
<dbReference type="InterPro" id="IPR000847">
    <property type="entry name" value="LysR_HTH_N"/>
</dbReference>
<keyword evidence="4" id="KW-0804">Transcription</keyword>
<dbReference type="PRINTS" id="PR00039">
    <property type="entry name" value="HTHLYSR"/>
</dbReference>
<protein>
    <submittedName>
        <fullName evidence="6">DNA-binding transcriptional LysR family regulator</fullName>
    </submittedName>
</protein>
<evidence type="ECO:0000313" key="6">
    <source>
        <dbReference type="EMBL" id="TWF52260.1"/>
    </source>
</evidence>
<dbReference type="InterPro" id="IPR005119">
    <property type="entry name" value="LysR_subst-bd"/>
</dbReference>
<keyword evidence="2" id="KW-0805">Transcription regulation</keyword>
<gene>
    <name evidence="6" type="ORF">FHW37_105359</name>
</gene>
<evidence type="ECO:0000256" key="2">
    <source>
        <dbReference type="ARBA" id="ARBA00023015"/>
    </source>
</evidence>
<dbReference type="GO" id="GO:0032993">
    <property type="term" value="C:protein-DNA complex"/>
    <property type="evidence" value="ECO:0007669"/>
    <property type="project" value="TreeGrafter"/>
</dbReference>
<dbReference type="GO" id="GO:0003677">
    <property type="term" value="F:DNA binding"/>
    <property type="evidence" value="ECO:0007669"/>
    <property type="project" value="UniProtKB-KW"/>
</dbReference>
<dbReference type="PANTHER" id="PTHR30346">
    <property type="entry name" value="TRANSCRIPTIONAL DUAL REGULATOR HCAR-RELATED"/>
    <property type="match status" value="1"/>
</dbReference>